<organism evidence="7 8">
    <name type="scientific">Tannerella sp. oral taxon BU063 isolate Cell 8/11</name>
    <dbReference type="NCBI Taxonomy" id="1411915"/>
    <lineage>
        <taxon>Bacteria</taxon>
        <taxon>Pseudomonadati</taxon>
        <taxon>Bacteroidota</taxon>
        <taxon>Bacteroidia</taxon>
        <taxon>Bacteroidales</taxon>
        <taxon>Tannerellaceae</taxon>
        <taxon>Tannerella</taxon>
    </lineage>
</organism>
<name>W2D1U0_9BACT</name>
<evidence type="ECO:0000313" key="8">
    <source>
        <dbReference type="Proteomes" id="UP000034980"/>
    </source>
</evidence>
<dbReference type="PANTHER" id="PTHR31209">
    <property type="entry name" value="COFACTOR-INDEPENDENT PHOSPHOGLYCERATE MUTASE"/>
    <property type="match status" value="1"/>
</dbReference>
<accession>W2D1U0</accession>
<dbReference type="Pfam" id="PF01676">
    <property type="entry name" value="Metalloenzyme"/>
    <property type="match status" value="1"/>
</dbReference>
<proteinExistence type="inferred from homology"/>
<comment type="pathway">
    <text evidence="3">Carbohydrate degradation.</text>
</comment>
<evidence type="ECO:0000259" key="6">
    <source>
        <dbReference type="Pfam" id="PF01676"/>
    </source>
</evidence>
<comment type="catalytic activity">
    <reaction evidence="1">
        <text>(2R)-2-phosphoglycerate = (2R)-3-phosphoglycerate</text>
        <dbReference type="Rhea" id="RHEA:15901"/>
        <dbReference type="ChEBI" id="CHEBI:58272"/>
        <dbReference type="ChEBI" id="CHEBI:58289"/>
        <dbReference type="EC" id="5.4.2.12"/>
    </reaction>
</comment>
<evidence type="ECO:0000256" key="1">
    <source>
        <dbReference type="ARBA" id="ARBA00000370"/>
    </source>
</evidence>
<sequence length="129" mass="13754">MKHIIILGDGMADEPIAELGGLTPLQYAPTPAMDRLAKLGASGRLHTVPDGFHPGSEVANLSILGYDLPTVYDGRVKSQRVLHDAAEIALRHIVAKEGAGHVEGDLVKGHALHPVDERAVERGDTFGHE</sequence>
<dbReference type="GO" id="GO:0006096">
    <property type="term" value="P:glycolytic process"/>
    <property type="evidence" value="ECO:0007669"/>
    <property type="project" value="UniProtKB-KW"/>
</dbReference>
<evidence type="ECO:0000256" key="5">
    <source>
        <dbReference type="ARBA" id="ARBA00023152"/>
    </source>
</evidence>
<dbReference type="SUPFAM" id="SSF53649">
    <property type="entry name" value="Alkaline phosphatase-like"/>
    <property type="match status" value="1"/>
</dbReference>
<comment type="caution">
    <text evidence="7">The sequence shown here is derived from an EMBL/GenBank/DDBJ whole genome shotgun (WGS) entry which is preliminary data.</text>
</comment>
<evidence type="ECO:0000256" key="4">
    <source>
        <dbReference type="ARBA" id="ARBA00005524"/>
    </source>
</evidence>
<dbReference type="GO" id="GO:0046872">
    <property type="term" value="F:metal ion binding"/>
    <property type="evidence" value="ECO:0007669"/>
    <property type="project" value="InterPro"/>
</dbReference>
<evidence type="ECO:0000256" key="2">
    <source>
        <dbReference type="ARBA" id="ARBA00002315"/>
    </source>
</evidence>
<dbReference type="Proteomes" id="UP000034980">
    <property type="component" value="Unassembled WGS sequence"/>
</dbReference>
<dbReference type="PANTHER" id="PTHR31209:SF4">
    <property type="entry name" value="2,3-BISPHOSPHOGLYCERATE-INDEPENDENT PHOSPHOGLYCERATE MUTASE"/>
    <property type="match status" value="1"/>
</dbReference>
<dbReference type="InterPro" id="IPR017850">
    <property type="entry name" value="Alkaline_phosphatase_core_sf"/>
</dbReference>
<protein>
    <recommendedName>
        <fullName evidence="6">Metalloenzyme domain-containing protein</fullName>
    </recommendedName>
</protein>
<evidence type="ECO:0000313" key="7">
    <source>
        <dbReference type="EMBL" id="ETK13278.1"/>
    </source>
</evidence>
<dbReference type="AlphaFoldDB" id="W2D1U0"/>
<dbReference type="EMBL" id="AYYF01000673">
    <property type="protein sequence ID" value="ETK13278.1"/>
    <property type="molecule type" value="Genomic_DNA"/>
</dbReference>
<comment type="function">
    <text evidence="2">Catalyzes the interconversion of 2-phosphoglycerate and 3-phosphoglycerate.</text>
</comment>
<gene>
    <name evidence="7" type="ORF">T235_03580</name>
</gene>
<comment type="similarity">
    <text evidence="4">Belongs to the BPG-independent phosphoglycerate mutase family. A-PGAM subfamily.</text>
</comment>
<reference evidence="7 8" key="1">
    <citation type="submission" date="2013-11" db="EMBL/GenBank/DDBJ databases">
        <title>Single cell genomics of uncultured Tannerella BU063 (oral taxon 286).</title>
        <authorList>
            <person name="Beall C.J."/>
            <person name="Campbell A.G."/>
            <person name="Griffen A.L."/>
            <person name="Podar M."/>
            <person name="Leys E.J."/>
        </authorList>
    </citation>
    <scope>NUCLEOTIDE SEQUENCE [LARGE SCALE GENOMIC DNA]</scope>
    <source>
        <strain evidence="7">Cell 8/11</strain>
    </source>
</reference>
<keyword evidence="5" id="KW-0324">Glycolysis</keyword>
<feature type="domain" description="Metalloenzyme" evidence="6">
    <location>
        <begin position="1"/>
        <end position="82"/>
    </location>
</feature>
<evidence type="ECO:0000256" key="3">
    <source>
        <dbReference type="ARBA" id="ARBA00004921"/>
    </source>
</evidence>
<dbReference type="Pfam" id="PF10143">
    <property type="entry name" value="PhosphMutase"/>
    <property type="match status" value="1"/>
</dbReference>
<dbReference type="Gene3D" id="3.40.720.10">
    <property type="entry name" value="Alkaline Phosphatase, subunit A"/>
    <property type="match status" value="1"/>
</dbReference>
<dbReference type="InterPro" id="IPR004456">
    <property type="entry name" value="Pglycerate_mutase_ApgM"/>
</dbReference>
<dbReference type="InterPro" id="IPR006124">
    <property type="entry name" value="Metalloenzyme"/>
</dbReference>
<dbReference type="GO" id="GO:0004619">
    <property type="term" value="F:phosphoglycerate mutase activity"/>
    <property type="evidence" value="ECO:0007669"/>
    <property type="project" value="UniProtKB-EC"/>
</dbReference>